<reference evidence="2" key="1">
    <citation type="submission" date="2018-05" db="EMBL/GenBank/DDBJ databases">
        <authorList>
            <person name="Lanie J.A."/>
            <person name="Ng W.-L."/>
            <person name="Kazmierczak K.M."/>
            <person name="Andrzejewski T.M."/>
            <person name="Davidsen T.M."/>
            <person name="Wayne K.J."/>
            <person name="Tettelin H."/>
            <person name="Glass J.I."/>
            <person name="Rusch D."/>
            <person name="Podicherti R."/>
            <person name="Tsui H.-C.T."/>
            <person name="Winkler M.E."/>
        </authorList>
    </citation>
    <scope>NUCLEOTIDE SEQUENCE</scope>
</reference>
<protein>
    <submittedName>
        <fullName evidence="2">Uncharacterized protein</fullName>
    </submittedName>
</protein>
<sequence length="439" mass="50223">MRIGIVLDWNLNVSGLMNIARNTFRELGELMNKTKSFTISAIPLNSIRIGDINQHFDCIHIPNMGGYKFPYEESLRCKNIITGLSGIDEVIYGSEVFADKSLWKRQVPIIKKNVPMWKENIAKISAVHVVAKSEQSEMNKHLGIPLEKMTVIPHGINHGLFKPPLNKEKTREEILSKFKLPISEYFVHVGEHNWVRKNYLRLFDAYAEARKLGLKHQLIFVGKYANHIKKTGEQIQGIKFLGWVSDSHLSNLLQGADAFLLPSIHEGFGMPLVEAMACGTPCITSDRHAPPEVVGDAGLLVDPYDVSDIANKMIEINDGDTLQTLSKRALQRSQDYSWKINAAKILELYEKHTKFTGKWNFENEYEMAAFRTLSTTCLLFANEKREIFIQSLLRFDYSKIIQWALEYGLNDPKSRDFLVPFKNWIEQQSKKIHGENESN</sequence>
<evidence type="ECO:0000256" key="1">
    <source>
        <dbReference type="ARBA" id="ARBA00022679"/>
    </source>
</evidence>
<name>A0A381XTF0_9ZZZZ</name>
<accession>A0A381XTF0</accession>
<dbReference type="SUPFAM" id="SSF53756">
    <property type="entry name" value="UDP-Glycosyltransferase/glycogen phosphorylase"/>
    <property type="match status" value="1"/>
</dbReference>
<evidence type="ECO:0000313" key="2">
    <source>
        <dbReference type="EMBL" id="SVA67940.1"/>
    </source>
</evidence>
<dbReference type="AlphaFoldDB" id="A0A381XTF0"/>
<dbReference type="CDD" id="cd03809">
    <property type="entry name" value="GT4_MtfB-like"/>
    <property type="match status" value="1"/>
</dbReference>
<gene>
    <name evidence="2" type="ORF">METZ01_LOCUS120794</name>
</gene>
<dbReference type="Gene3D" id="3.40.50.2000">
    <property type="entry name" value="Glycogen Phosphorylase B"/>
    <property type="match status" value="2"/>
</dbReference>
<organism evidence="2">
    <name type="scientific">marine metagenome</name>
    <dbReference type="NCBI Taxonomy" id="408172"/>
    <lineage>
        <taxon>unclassified sequences</taxon>
        <taxon>metagenomes</taxon>
        <taxon>ecological metagenomes</taxon>
    </lineage>
</organism>
<dbReference type="PANTHER" id="PTHR46401">
    <property type="entry name" value="GLYCOSYLTRANSFERASE WBBK-RELATED"/>
    <property type="match status" value="1"/>
</dbReference>
<keyword evidence="1" id="KW-0808">Transferase</keyword>
<proteinExistence type="predicted"/>
<dbReference type="PANTHER" id="PTHR46401:SF2">
    <property type="entry name" value="GLYCOSYLTRANSFERASE WBBK-RELATED"/>
    <property type="match status" value="1"/>
</dbReference>
<dbReference type="GO" id="GO:0016757">
    <property type="term" value="F:glycosyltransferase activity"/>
    <property type="evidence" value="ECO:0007669"/>
    <property type="project" value="TreeGrafter"/>
</dbReference>
<dbReference type="Pfam" id="PF13692">
    <property type="entry name" value="Glyco_trans_1_4"/>
    <property type="match status" value="1"/>
</dbReference>
<dbReference type="EMBL" id="UINC01016295">
    <property type="protein sequence ID" value="SVA67940.1"/>
    <property type="molecule type" value="Genomic_DNA"/>
</dbReference>